<organism evidence="2">
    <name type="scientific">Anguilla anguilla</name>
    <name type="common">European freshwater eel</name>
    <name type="synonym">Muraena anguilla</name>
    <dbReference type="NCBI Taxonomy" id="7936"/>
    <lineage>
        <taxon>Eukaryota</taxon>
        <taxon>Metazoa</taxon>
        <taxon>Chordata</taxon>
        <taxon>Craniata</taxon>
        <taxon>Vertebrata</taxon>
        <taxon>Euteleostomi</taxon>
        <taxon>Actinopterygii</taxon>
        <taxon>Neopterygii</taxon>
        <taxon>Teleostei</taxon>
        <taxon>Anguilliformes</taxon>
        <taxon>Anguillidae</taxon>
        <taxon>Anguilla</taxon>
    </lineage>
</organism>
<sequence>MGERQNRHRCRSGGTAGDGERGRKKEIRKAVWHERRSQRERERERNQNEKRGKKN</sequence>
<reference evidence="2" key="2">
    <citation type="journal article" date="2015" name="Fish Shellfish Immunol.">
        <title>Early steps in the European eel (Anguilla anguilla)-Vibrio vulnificus interaction in the gills: Role of the RtxA13 toxin.</title>
        <authorList>
            <person name="Callol A."/>
            <person name="Pajuelo D."/>
            <person name="Ebbesson L."/>
            <person name="Teles M."/>
            <person name="MacKenzie S."/>
            <person name="Amaro C."/>
        </authorList>
    </citation>
    <scope>NUCLEOTIDE SEQUENCE</scope>
</reference>
<accession>A0A0E9UXX4</accession>
<name>A0A0E9UXX4_ANGAN</name>
<proteinExistence type="predicted"/>
<feature type="compositionally biased region" description="Basic and acidic residues" evidence="1">
    <location>
        <begin position="18"/>
        <end position="55"/>
    </location>
</feature>
<feature type="region of interest" description="Disordered" evidence="1">
    <location>
        <begin position="1"/>
        <end position="55"/>
    </location>
</feature>
<feature type="compositionally biased region" description="Basic residues" evidence="1">
    <location>
        <begin position="1"/>
        <end position="11"/>
    </location>
</feature>
<dbReference type="EMBL" id="GBXM01037910">
    <property type="protein sequence ID" value="JAH70667.1"/>
    <property type="molecule type" value="Transcribed_RNA"/>
</dbReference>
<evidence type="ECO:0000256" key="1">
    <source>
        <dbReference type="SAM" id="MobiDB-lite"/>
    </source>
</evidence>
<reference evidence="2" key="1">
    <citation type="submission" date="2014-11" db="EMBL/GenBank/DDBJ databases">
        <authorList>
            <person name="Amaro Gonzalez C."/>
        </authorList>
    </citation>
    <scope>NUCLEOTIDE SEQUENCE</scope>
</reference>
<protein>
    <submittedName>
        <fullName evidence="2">Uncharacterized protein</fullName>
    </submittedName>
</protein>
<dbReference type="AlphaFoldDB" id="A0A0E9UXX4"/>
<evidence type="ECO:0000313" key="2">
    <source>
        <dbReference type="EMBL" id="JAH70667.1"/>
    </source>
</evidence>